<feature type="coiled-coil region" evidence="6">
    <location>
        <begin position="53"/>
        <end position="101"/>
    </location>
</feature>
<evidence type="ECO:0000256" key="5">
    <source>
        <dbReference type="ARBA" id="ARBA00023242"/>
    </source>
</evidence>
<evidence type="ECO:0000259" key="7">
    <source>
        <dbReference type="PROSITE" id="PS50217"/>
    </source>
</evidence>
<dbReference type="OMA" id="GVYLEPC"/>
<keyword evidence="1" id="KW-0805">Transcription regulation</keyword>
<dbReference type="Proteomes" id="UP000001593">
    <property type="component" value="Unassembled WGS sequence"/>
</dbReference>
<dbReference type="PANTHER" id="PTHR24411:SF55">
    <property type="entry name" value="SEGMENTATION PROTEIN CAP'N'COLLAR"/>
    <property type="match status" value="1"/>
</dbReference>
<keyword evidence="4" id="KW-0804">Transcription</keyword>
<comment type="interaction">
    <interactant intactId="EBI-26599935">
        <id>A7SQR2</id>
    </interactant>
    <interactant intactId="EBI-26599893">
        <id>A7S0E2</id>
        <label>NEMVEDRAFT_v1g99714</label>
    </interactant>
    <organismsDiffer>false</organismsDiffer>
    <experiments>2</experiments>
</comment>
<dbReference type="GO" id="GO:0000978">
    <property type="term" value="F:RNA polymerase II cis-regulatory region sequence-specific DNA binding"/>
    <property type="evidence" value="ECO:0007669"/>
    <property type="project" value="InterPro"/>
</dbReference>
<sequence>ADSLDIGVSEEKIVEMSVAEFTTFLEKLSDAQAKYVRDVRRRGKNKEAARICRKRKMDAIETLDDEITRLKQQRQSMFDERKDLQQETAELKRKISELESSLFSSFRDDNGRPLSSEEYSLFQGSDGAVFLGKNIASKEKKKEKSS</sequence>
<dbReference type="AlphaFoldDB" id="A7SQR2"/>
<name>A7SQR2_NEMVE</name>
<dbReference type="SUPFAM" id="SSF57959">
    <property type="entry name" value="Leucine zipper domain"/>
    <property type="match status" value="1"/>
</dbReference>
<feature type="non-terminal residue" evidence="8">
    <location>
        <position position="1"/>
    </location>
</feature>
<dbReference type="InterPro" id="IPR008917">
    <property type="entry name" value="TF_DNA-bd_sf"/>
</dbReference>
<dbReference type="GO" id="GO:0003700">
    <property type="term" value="F:DNA-binding transcription factor activity"/>
    <property type="evidence" value="ECO:0007669"/>
    <property type="project" value="InterPro"/>
</dbReference>
<evidence type="ECO:0000256" key="1">
    <source>
        <dbReference type="ARBA" id="ARBA00023015"/>
    </source>
</evidence>
<dbReference type="PROSITE" id="PS50217">
    <property type="entry name" value="BZIP"/>
    <property type="match status" value="1"/>
</dbReference>
<dbReference type="PhylomeDB" id="A7SQR2"/>
<evidence type="ECO:0000313" key="8">
    <source>
        <dbReference type="EMBL" id="EDO33972.1"/>
    </source>
</evidence>
<keyword evidence="5" id="KW-0539">Nucleus</keyword>
<accession>A7SQR2</accession>
<dbReference type="InParanoid" id="A7SQR2"/>
<dbReference type="eggNOG" id="KOG3863">
    <property type="taxonomic scope" value="Eukaryota"/>
</dbReference>
<dbReference type="PANTHER" id="PTHR24411">
    <property type="entry name" value="NUCLEAR FACTOR ERYTHROID 2-RELATED FACTOR"/>
    <property type="match status" value="1"/>
</dbReference>
<keyword evidence="3" id="KW-0010">Activator</keyword>
<dbReference type="Pfam" id="PF03131">
    <property type="entry name" value="bZIP_Maf"/>
    <property type="match status" value="1"/>
</dbReference>
<dbReference type="InterPro" id="IPR004827">
    <property type="entry name" value="bZIP"/>
</dbReference>
<keyword evidence="2" id="KW-0238">DNA-binding</keyword>
<keyword evidence="6" id="KW-0175">Coiled coil</keyword>
<dbReference type="SUPFAM" id="SSF47454">
    <property type="entry name" value="A DNA-binding domain in eukaryotic transcription factors"/>
    <property type="match status" value="1"/>
</dbReference>
<dbReference type="InterPro" id="IPR047167">
    <property type="entry name" value="NFE2-like"/>
</dbReference>
<evidence type="ECO:0000256" key="6">
    <source>
        <dbReference type="SAM" id="Coils"/>
    </source>
</evidence>
<keyword evidence="9" id="KW-1185">Reference proteome</keyword>
<proteinExistence type="evidence at protein level"/>
<evidence type="ECO:0000313" key="9">
    <source>
        <dbReference type="Proteomes" id="UP000001593"/>
    </source>
</evidence>
<dbReference type="HOGENOM" id="CLU_126755_0_0_1"/>
<gene>
    <name evidence="8" type="ORF">NEMVEDRAFT_v1g127893</name>
</gene>
<dbReference type="SMART" id="SM00338">
    <property type="entry name" value="BRLZ"/>
    <property type="match status" value="1"/>
</dbReference>
<dbReference type="InterPro" id="IPR004826">
    <property type="entry name" value="bZIP_Maf"/>
</dbReference>
<dbReference type="EMBL" id="DS469749">
    <property type="protein sequence ID" value="EDO33972.1"/>
    <property type="molecule type" value="Genomic_DNA"/>
</dbReference>
<evidence type="ECO:0000256" key="3">
    <source>
        <dbReference type="ARBA" id="ARBA00023159"/>
    </source>
</evidence>
<feature type="domain" description="BZIP" evidence="7">
    <location>
        <begin position="35"/>
        <end position="98"/>
    </location>
</feature>
<protein>
    <recommendedName>
        <fullName evidence="7">BZIP domain-containing protein</fullName>
    </recommendedName>
</protein>
<reference evidence="8 9" key="1">
    <citation type="journal article" date="2007" name="Science">
        <title>Sea anemone genome reveals ancestral eumetazoan gene repertoire and genomic organization.</title>
        <authorList>
            <person name="Putnam N.H."/>
            <person name="Srivastava M."/>
            <person name="Hellsten U."/>
            <person name="Dirks B."/>
            <person name="Chapman J."/>
            <person name="Salamov A."/>
            <person name="Terry A."/>
            <person name="Shapiro H."/>
            <person name="Lindquist E."/>
            <person name="Kapitonov V.V."/>
            <person name="Jurka J."/>
            <person name="Genikhovich G."/>
            <person name="Grigoriev I.V."/>
            <person name="Lucas S.M."/>
            <person name="Steele R.E."/>
            <person name="Finnerty J.R."/>
            <person name="Technau U."/>
            <person name="Martindale M.Q."/>
            <person name="Rokhsar D.S."/>
        </authorList>
    </citation>
    <scope>NUCLEOTIDE SEQUENCE [LARGE SCALE GENOMIC DNA]</scope>
    <source>
        <strain evidence="9">CH2 X CH6</strain>
    </source>
</reference>
<evidence type="ECO:0000256" key="4">
    <source>
        <dbReference type="ARBA" id="ARBA00023163"/>
    </source>
</evidence>
<evidence type="ECO:0000256" key="2">
    <source>
        <dbReference type="ARBA" id="ARBA00023125"/>
    </source>
</evidence>
<organism evidence="8 9">
    <name type="scientific">Nematostella vectensis</name>
    <name type="common">Starlet sea anemone</name>
    <dbReference type="NCBI Taxonomy" id="45351"/>
    <lineage>
        <taxon>Eukaryota</taxon>
        <taxon>Metazoa</taxon>
        <taxon>Cnidaria</taxon>
        <taxon>Anthozoa</taxon>
        <taxon>Hexacorallia</taxon>
        <taxon>Actiniaria</taxon>
        <taxon>Edwardsiidae</taxon>
        <taxon>Nematostella</taxon>
    </lineage>
</organism>
<dbReference type="STRING" id="45351.A7SQR2"/>
<dbReference type="InterPro" id="IPR046347">
    <property type="entry name" value="bZIP_sf"/>
</dbReference>
<dbReference type="IntAct" id="A7SQR2">
    <property type="interactions" value="2"/>
</dbReference>
<dbReference type="Gene3D" id="1.10.880.10">
    <property type="entry name" value="Transcription factor, Skn-1-like, DNA-binding domain"/>
    <property type="match status" value="1"/>
</dbReference>
<dbReference type="GO" id="GO:0006357">
    <property type="term" value="P:regulation of transcription by RNA polymerase II"/>
    <property type="evidence" value="ECO:0007669"/>
    <property type="project" value="InterPro"/>
</dbReference>